<proteinExistence type="predicted"/>
<organism evidence="2 3">
    <name type="scientific">Periplaneta americana</name>
    <name type="common">American cockroach</name>
    <name type="synonym">Blatta americana</name>
    <dbReference type="NCBI Taxonomy" id="6978"/>
    <lineage>
        <taxon>Eukaryota</taxon>
        <taxon>Metazoa</taxon>
        <taxon>Ecdysozoa</taxon>
        <taxon>Arthropoda</taxon>
        <taxon>Hexapoda</taxon>
        <taxon>Insecta</taxon>
        <taxon>Pterygota</taxon>
        <taxon>Neoptera</taxon>
        <taxon>Polyneoptera</taxon>
        <taxon>Dictyoptera</taxon>
        <taxon>Blattodea</taxon>
        <taxon>Blattoidea</taxon>
        <taxon>Blattidae</taxon>
        <taxon>Blattinae</taxon>
        <taxon>Periplaneta</taxon>
    </lineage>
</organism>
<dbReference type="EMBL" id="JAJSOF020000001">
    <property type="protein sequence ID" value="KAJ4452093.1"/>
    <property type="molecule type" value="Genomic_DNA"/>
</dbReference>
<name>A0ABQ8U0M5_PERAM</name>
<comment type="caution">
    <text evidence="2">The sequence shown here is derived from an EMBL/GenBank/DDBJ whole genome shotgun (WGS) entry which is preliminary data.</text>
</comment>
<gene>
    <name evidence="2" type="ORF">ANN_03609</name>
</gene>
<evidence type="ECO:0000313" key="2">
    <source>
        <dbReference type="EMBL" id="KAJ4452093.1"/>
    </source>
</evidence>
<feature type="region of interest" description="Disordered" evidence="1">
    <location>
        <begin position="227"/>
        <end position="247"/>
    </location>
</feature>
<evidence type="ECO:0000256" key="1">
    <source>
        <dbReference type="SAM" id="MobiDB-lite"/>
    </source>
</evidence>
<keyword evidence="3" id="KW-1185">Reference proteome</keyword>
<accession>A0ABQ8U0M5</accession>
<evidence type="ECO:0000313" key="3">
    <source>
        <dbReference type="Proteomes" id="UP001148838"/>
    </source>
</evidence>
<dbReference type="Proteomes" id="UP001148838">
    <property type="component" value="Unassembled WGS sequence"/>
</dbReference>
<sequence>MNTVQANKDNNLLQQIVPPNVNFKVKLIPPGHLVISDTDEFNIWSRENFLKLPALTHYQFTAEIFKPLIRQEADDDDDDNNNNNNNNIIIIIIIIILDNVGFIRKDVVVITEDVQNVHLLLEYRPHIDVSLTCEHDPKLQEYCVCPQKVPQFDSEGIPNQAPDSRMRNIDLQRYPTCADRRSHAHSLQNLLLYSGVVDLGRPLPKLHTRTDGNGDVQMSSDLDIVAVGTSPGTNDEPAQHCRPPYRT</sequence>
<protein>
    <submittedName>
        <fullName evidence="2">Uncharacterized protein</fullName>
    </submittedName>
</protein>
<reference evidence="2 3" key="1">
    <citation type="journal article" date="2022" name="Allergy">
        <title>Genome assembly and annotation of Periplaneta americana reveal a comprehensive cockroach allergen profile.</title>
        <authorList>
            <person name="Wang L."/>
            <person name="Xiong Q."/>
            <person name="Saelim N."/>
            <person name="Wang L."/>
            <person name="Nong W."/>
            <person name="Wan A.T."/>
            <person name="Shi M."/>
            <person name="Liu X."/>
            <person name="Cao Q."/>
            <person name="Hui J.H.L."/>
            <person name="Sookrung N."/>
            <person name="Leung T.F."/>
            <person name="Tungtrongchitr A."/>
            <person name="Tsui S.K.W."/>
        </authorList>
    </citation>
    <scope>NUCLEOTIDE SEQUENCE [LARGE SCALE GENOMIC DNA]</scope>
    <source>
        <strain evidence="2">PWHHKU_190912</strain>
    </source>
</reference>